<evidence type="ECO:0000256" key="1">
    <source>
        <dbReference type="SAM" id="MobiDB-lite"/>
    </source>
</evidence>
<name>A0A6M1SPE7_9HYPH</name>
<dbReference type="Proteomes" id="UP000474802">
    <property type="component" value="Unassembled WGS sequence"/>
</dbReference>
<evidence type="ECO:0008006" key="4">
    <source>
        <dbReference type="Google" id="ProtNLM"/>
    </source>
</evidence>
<dbReference type="RefSeq" id="WP_164532624.1">
    <property type="nucleotide sequence ID" value="NZ_JAALFG010000001.1"/>
</dbReference>
<reference evidence="2 3" key="2">
    <citation type="submission" date="2020-03" db="EMBL/GenBank/DDBJ databases">
        <title>Devosia chinhatensis sp. nov., isolated from a hexachlorocyclohexane (HCH) dump site in India.</title>
        <authorList>
            <person name="Kumar M."/>
            <person name="Lal R."/>
        </authorList>
    </citation>
    <scope>NUCLEOTIDE SEQUENCE [LARGE SCALE GENOMIC DNA]</scope>
    <source>
        <strain evidence="2 3">H239</strain>
    </source>
</reference>
<protein>
    <recommendedName>
        <fullName evidence="4">Motility protein</fullName>
    </recommendedName>
</protein>
<feature type="region of interest" description="Disordered" evidence="1">
    <location>
        <begin position="41"/>
        <end position="60"/>
    </location>
</feature>
<reference evidence="2 3" key="1">
    <citation type="submission" date="2020-02" db="EMBL/GenBank/DDBJ databases">
        <authorList>
            <person name="Khan S.A."/>
            <person name="Jeon C.O."/>
            <person name="Chun B.H."/>
        </authorList>
    </citation>
    <scope>NUCLEOTIDE SEQUENCE [LARGE SCALE GENOMIC DNA]</scope>
    <source>
        <strain evidence="2 3">H239</strain>
    </source>
</reference>
<comment type="caution">
    <text evidence="2">The sequence shown here is derived from an EMBL/GenBank/DDBJ whole genome shotgun (WGS) entry which is preliminary data.</text>
</comment>
<gene>
    <name evidence="2" type="ORF">G5575_00375</name>
</gene>
<sequence>MNTDLASNLLTARAAQTQQSVQIAVAKKSHEMEMNLITMLMGSTPSAPPPGQGLKVDKQA</sequence>
<organism evidence="2 3">
    <name type="scientific">Devosia aurantiaca</name>
    <dbReference type="NCBI Taxonomy" id="2714858"/>
    <lineage>
        <taxon>Bacteria</taxon>
        <taxon>Pseudomonadati</taxon>
        <taxon>Pseudomonadota</taxon>
        <taxon>Alphaproteobacteria</taxon>
        <taxon>Hyphomicrobiales</taxon>
        <taxon>Devosiaceae</taxon>
        <taxon>Devosia</taxon>
    </lineage>
</organism>
<dbReference type="AlphaFoldDB" id="A0A6M1SPE7"/>
<dbReference type="EMBL" id="JAALFG010000001">
    <property type="protein sequence ID" value="NGP16353.1"/>
    <property type="molecule type" value="Genomic_DNA"/>
</dbReference>
<accession>A0A6M1SPE7</accession>
<proteinExistence type="predicted"/>
<evidence type="ECO:0000313" key="2">
    <source>
        <dbReference type="EMBL" id="NGP16353.1"/>
    </source>
</evidence>
<evidence type="ECO:0000313" key="3">
    <source>
        <dbReference type="Proteomes" id="UP000474802"/>
    </source>
</evidence>
<keyword evidence="3" id="KW-1185">Reference proteome</keyword>